<keyword evidence="2" id="KW-1185">Reference proteome</keyword>
<organism evidence="1 2">
    <name type="scientific">Arthrobacter phage VroomVroom</name>
    <dbReference type="NCBI Taxonomy" id="3049371"/>
    <lineage>
        <taxon>Viruses</taxon>
        <taxon>Duplodnaviria</taxon>
        <taxon>Heunggongvirae</taxon>
        <taxon>Uroviricota</taxon>
        <taxon>Caudoviricetes</taxon>
        <taxon>Casidaviridae</taxon>
        <taxon>Hilgardvirus</taxon>
        <taxon>Hilgardvirus vroomvroom</taxon>
    </lineage>
</organism>
<sequence>MHRSRAYQEGPEAPIFRARITYEDGSERILGPYATVGPARAQANSHGKGSYVVAACVESTVGPWEVVPRG</sequence>
<protein>
    <submittedName>
        <fullName evidence="1">Uncharacterized protein</fullName>
    </submittedName>
</protein>
<accession>A0AA49FAH7</accession>
<evidence type="ECO:0000313" key="1">
    <source>
        <dbReference type="EMBL" id="WIC90207.1"/>
    </source>
</evidence>
<name>A0AA49FAH7_9CAUD</name>
<evidence type="ECO:0000313" key="2">
    <source>
        <dbReference type="Proteomes" id="UP001243977"/>
    </source>
</evidence>
<reference evidence="1" key="1">
    <citation type="submission" date="2023-05" db="EMBL/GenBank/DDBJ databases">
        <authorList>
            <person name="Barden S."/>
            <person name="Berber-Pulido R."/>
            <person name="Bursulaya I."/>
            <person name="Chawla E."/>
            <person name="Critzer N.A."/>
            <person name="Dawson N.R."/>
            <person name="Deal M.M."/>
            <person name="Douglas K.A."/>
            <person name="Estampa J.P."/>
            <person name="Gowdy G.A."/>
            <person name="Hamid B."/>
            <person name="Hernandez E.R."/>
            <person name="Hoang R.L."/>
            <person name="Hughes A.L."/>
            <person name="Kim C.J."/>
            <person name="Kretschmer T.O."/>
            <person name="Le V.D."/>
            <person name="Li A."/>
            <person name="Li M."/>
            <person name="Lim J.M."/>
            <person name="Martin K.B."/>
            <person name="Martinez D.M."/>
            <person name="Nguyen A.H."/>
            <person name="Okumura J.H."/>
            <person name="Ortiz-Gomez D.E."/>
            <person name="Pan C."/>
            <person name="Pisipati K.L."/>
            <person name="Reyimjan D."/>
            <person name="Robles A."/>
            <person name="Rodriguez J.F."/>
            <person name="Sacristan A."/>
            <person name="Scriven S.P."/>
            <person name="Smith S.M."/>
            <person name="Tosasuk K."/>
            <person name="Tran K.A."/>
            <person name="Unanwa N.C."/>
            <person name="Vajragiri S."/>
            <person name="Vanderpool L.R."/>
            <person name="Vu T.T."/>
            <person name="Wang X."/>
            <person name="Wu F."/>
            <person name="Zhu Y.A."/>
            <person name="Nguyen M."/>
            <person name="Stephenson J.C."/>
            <person name="Zorawik M."/>
            <person name="Garza D.R."/>
            <person name="Reputana M.J."/>
            <person name="Al Banaa F.A."/>
            <person name="Reddi K."/>
            <person name="Freise A.C."/>
            <person name="Furlong K.P."/>
            <person name="Rudner A.D."/>
            <person name="Beyer A.R."/>
            <person name="Chong R.A."/>
            <person name="Edgington N.P."/>
            <person name="Garcia Costas A.M."/>
            <person name="Gibb B.P."/>
            <person name="Klyczek K.K."/>
            <person name="Swerdlow S.J."/>
            <person name="Garlena R.A."/>
            <person name="Russell D.A."/>
            <person name="Jacobs-Sera D."/>
            <person name="Hatfull G.F."/>
        </authorList>
    </citation>
    <scope>NUCLEOTIDE SEQUENCE</scope>
</reference>
<dbReference type="Proteomes" id="UP001243977">
    <property type="component" value="Segment"/>
</dbReference>
<proteinExistence type="predicted"/>
<dbReference type="EMBL" id="OQ938592">
    <property type="protein sequence ID" value="WIC90207.1"/>
    <property type="molecule type" value="Genomic_DNA"/>
</dbReference>
<gene>
    <name evidence="1" type="primary">57</name>
    <name evidence="1" type="ORF">SEA_VROOMVROOM_57</name>
</gene>